<keyword evidence="2" id="KW-1185">Reference proteome</keyword>
<feature type="non-terminal residue" evidence="1">
    <location>
        <position position="212"/>
    </location>
</feature>
<organism evidence="1 2">
    <name type="scientific">Ambrosia artemisiifolia</name>
    <name type="common">Common ragweed</name>
    <dbReference type="NCBI Taxonomy" id="4212"/>
    <lineage>
        <taxon>Eukaryota</taxon>
        <taxon>Viridiplantae</taxon>
        <taxon>Streptophyta</taxon>
        <taxon>Embryophyta</taxon>
        <taxon>Tracheophyta</taxon>
        <taxon>Spermatophyta</taxon>
        <taxon>Magnoliopsida</taxon>
        <taxon>eudicotyledons</taxon>
        <taxon>Gunneridae</taxon>
        <taxon>Pentapetalae</taxon>
        <taxon>asterids</taxon>
        <taxon>campanulids</taxon>
        <taxon>Asterales</taxon>
        <taxon>Asteraceae</taxon>
        <taxon>Asteroideae</taxon>
        <taxon>Heliantheae alliance</taxon>
        <taxon>Heliantheae</taxon>
        <taxon>Ambrosia</taxon>
    </lineage>
</organism>
<dbReference type="AlphaFoldDB" id="A0AAD5GXR1"/>
<feature type="non-terminal residue" evidence="1">
    <location>
        <position position="1"/>
    </location>
</feature>
<evidence type="ECO:0000313" key="1">
    <source>
        <dbReference type="EMBL" id="KAI7755996.1"/>
    </source>
</evidence>
<name>A0AAD5GXR1_AMBAR</name>
<accession>A0AAD5GXR1</accession>
<protein>
    <submittedName>
        <fullName evidence="1">Uncharacterized protein</fullName>
    </submittedName>
</protein>
<sequence>VLHHMLNLKKIQGDVRISSRSTFDTTPLVLRANMLQNVKEASRARRSAYFHGPRGLADSKGASAEILKSPIYISSLHGLYPMLATTPDEMLGWSTKHQNMTRVEIYGEEHSRADSDLLYVRVGLNVSSGRSTRRYATALLYRWEKMMKECKDYKMAGYGLLTADAAKMVCSHDHCNNSALVGCTKTNARDGSKMLSIPCRGPGKPLKLVDNN</sequence>
<dbReference type="Proteomes" id="UP001206925">
    <property type="component" value="Unassembled WGS sequence"/>
</dbReference>
<dbReference type="EMBL" id="JAMZMK010000646">
    <property type="protein sequence ID" value="KAI7755996.1"/>
    <property type="molecule type" value="Genomic_DNA"/>
</dbReference>
<reference evidence="1" key="1">
    <citation type="submission" date="2022-06" db="EMBL/GenBank/DDBJ databases">
        <title>Uncovering the hologenomic basis of an extraordinary plant invasion.</title>
        <authorList>
            <person name="Bieker V.C."/>
            <person name="Martin M.D."/>
            <person name="Gilbert T."/>
            <person name="Hodgins K."/>
            <person name="Battlay P."/>
            <person name="Petersen B."/>
            <person name="Wilson J."/>
        </authorList>
    </citation>
    <scope>NUCLEOTIDE SEQUENCE</scope>
    <source>
        <strain evidence="1">AA19_3_7</strain>
        <tissue evidence="1">Leaf</tissue>
    </source>
</reference>
<gene>
    <name evidence="1" type="ORF">M8C21_027548</name>
</gene>
<evidence type="ECO:0000313" key="2">
    <source>
        <dbReference type="Proteomes" id="UP001206925"/>
    </source>
</evidence>
<comment type="caution">
    <text evidence="1">The sequence shown here is derived from an EMBL/GenBank/DDBJ whole genome shotgun (WGS) entry which is preliminary data.</text>
</comment>
<proteinExistence type="predicted"/>